<dbReference type="PROSITE" id="PS50850">
    <property type="entry name" value="MFS"/>
    <property type="match status" value="1"/>
</dbReference>
<dbReference type="PROSITE" id="PS00216">
    <property type="entry name" value="SUGAR_TRANSPORT_1"/>
    <property type="match status" value="1"/>
</dbReference>
<dbReference type="PRINTS" id="PR00171">
    <property type="entry name" value="SUGRTRNSPORT"/>
</dbReference>
<dbReference type="CDD" id="cd17356">
    <property type="entry name" value="MFS_HXT"/>
    <property type="match status" value="1"/>
</dbReference>
<dbReference type="InterPro" id="IPR050360">
    <property type="entry name" value="MFS_Sugar_Transporters"/>
</dbReference>
<dbReference type="InterPro" id="IPR005829">
    <property type="entry name" value="Sugar_transporter_CS"/>
</dbReference>
<dbReference type="InterPro" id="IPR005828">
    <property type="entry name" value="MFS_sugar_transport-like"/>
</dbReference>
<keyword evidence="11" id="KW-1185">Reference proteome</keyword>
<keyword evidence="3" id="KW-0813">Transport</keyword>
<dbReference type="OrthoDB" id="6612291at2759"/>
<evidence type="ECO:0000256" key="5">
    <source>
        <dbReference type="ARBA" id="ARBA00022989"/>
    </source>
</evidence>
<feature type="region of interest" description="Disordered" evidence="7">
    <location>
        <begin position="544"/>
        <end position="582"/>
    </location>
</feature>
<evidence type="ECO:0000256" key="8">
    <source>
        <dbReference type="SAM" id="Phobius"/>
    </source>
</evidence>
<keyword evidence="6 8" id="KW-0472">Membrane</keyword>
<evidence type="ECO:0000256" key="4">
    <source>
        <dbReference type="ARBA" id="ARBA00022692"/>
    </source>
</evidence>
<feature type="transmembrane region" description="Helical" evidence="8">
    <location>
        <begin position="480"/>
        <end position="500"/>
    </location>
</feature>
<dbReference type="InterPro" id="IPR020846">
    <property type="entry name" value="MFS_dom"/>
</dbReference>
<proteinExistence type="inferred from homology"/>
<feature type="compositionally biased region" description="Acidic residues" evidence="7">
    <location>
        <begin position="630"/>
        <end position="642"/>
    </location>
</feature>
<evidence type="ECO:0000256" key="7">
    <source>
        <dbReference type="SAM" id="MobiDB-lite"/>
    </source>
</evidence>
<feature type="compositionally biased region" description="Polar residues" evidence="7">
    <location>
        <begin position="607"/>
        <end position="617"/>
    </location>
</feature>
<feature type="transmembrane region" description="Helical" evidence="8">
    <location>
        <begin position="54"/>
        <end position="72"/>
    </location>
</feature>
<feature type="region of interest" description="Disordered" evidence="7">
    <location>
        <begin position="607"/>
        <end position="705"/>
    </location>
</feature>
<feature type="compositionally biased region" description="Polar residues" evidence="7">
    <location>
        <begin position="668"/>
        <end position="678"/>
    </location>
</feature>
<dbReference type="PANTHER" id="PTHR48022">
    <property type="entry name" value="PLASTIDIC GLUCOSE TRANSPORTER 4"/>
    <property type="match status" value="1"/>
</dbReference>
<name>A0A1B2J9B3_PICPA</name>
<comment type="subcellular location">
    <subcellularLocation>
        <location evidence="1">Membrane</location>
        <topology evidence="1">Multi-pass membrane protein</topology>
    </subcellularLocation>
</comment>
<feature type="compositionally biased region" description="Polar residues" evidence="7">
    <location>
        <begin position="646"/>
        <end position="660"/>
    </location>
</feature>
<keyword evidence="5 8" id="KW-1133">Transmembrane helix</keyword>
<feature type="transmembrane region" description="Helical" evidence="8">
    <location>
        <begin position="104"/>
        <end position="122"/>
    </location>
</feature>
<dbReference type="EMBL" id="CP014584">
    <property type="protein sequence ID" value="ANZ74592.1"/>
    <property type="molecule type" value="Genomic_DNA"/>
</dbReference>
<feature type="compositionally biased region" description="Low complexity" evidence="7">
    <location>
        <begin position="566"/>
        <end position="578"/>
    </location>
</feature>
<evidence type="ECO:0000313" key="11">
    <source>
        <dbReference type="Proteomes" id="UP000094565"/>
    </source>
</evidence>
<dbReference type="PROSITE" id="PS00217">
    <property type="entry name" value="SUGAR_TRANSPORT_2"/>
    <property type="match status" value="1"/>
</dbReference>
<organism evidence="10 11">
    <name type="scientific">Komagataella pastoris</name>
    <name type="common">Yeast</name>
    <name type="synonym">Pichia pastoris</name>
    <dbReference type="NCBI Taxonomy" id="4922"/>
    <lineage>
        <taxon>Eukaryota</taxon>
        <taxon>Fungi</taxon>
        <taxon>Dikarya</taxon>
        <taxon>Ascomycota</taxon>
        <taxon>Saccharomycotina</taxon>
        <taxon>Pichiomycetes</taxon>
        <taxon>Pichiales</taxon>
        <taxon>Pichiaceae</taxon>
        <taxon>Komagataella</taxon>
    </lineage>
</organism>
<dbReference type="GO" id="GO:0016020">
    <property type="term" value="C:membrane"/>
    <property type="evidence" value="ECO:0007669"/>
    <property type="project" value="UniProtKB-SubCell"/>
</dbReference>
<feature type="transmembrane region" description="Helical" evidence="8">
    <location>
        <begin position="134"/>
        <end position="155"/>
    </location>
</feature>
<dbReference type="InterPro" id="IPR036259">
    <property type="entry name" value="MFS_trans_sf"/>
</dbReference>
<feature type="compositionally biased region" description="Acidic residues" evidence="7">
    <location>
        <begin position="546"/>
        <end position="558"/>
    </location>
</feature>
<evidence type="ECO:0000313" key="10">
    <source>
        <dbReference type="EMBL" id="ANZ74592.1"/>
    </source>
</evidence>
<dbReference type="Gene3D" id="1.20.1250.20">
    <property type="entry name" value="MFS general substrate transporter like domains"/>
    <property type="match status" value="1"/>
</dbReference>
<feature type="domain" description="Major facilitator superfamily (MFS) profile" evidence="9">
    <location>
        <begin position="59"/>
        <end position="504"/>
    </location>
</feature>
<comment type="similarity">
    <text evidence="2">Belongs to the major facilitator superfamily. Sugar transporter (TC 2.A.1.1) family.</text>
</comment>
<dbReference type="PANTHER" id="PTHR48022:SF16">
    <property type="entry name" value="HIGH GLUCOSE SENSOR RGT2-RELATED"/>
    <property type="match status" value="1"/>
</dbReference>
<feature type="transmembrane region" description="Helical" evidence="8">
    <location>
        <begin position="350"/>
        <end position="371"/>
    </location>
</feature>
<accession>A0A1B2J9B3</accession>
<gene>
    <name evidence="10" type="primary">SNF3</name>
    <name evidence="10" type="ORF">ATY40_BA7501235</name>
</gene>
<dbReference type="GO" id="GO:0005351">
    <property type="term" value="F:carbohydrate:proton symporter activity"/>
    <property type="evidence" value="ECO:0007669"/>
    <property type="project" value="TreeGrafter"/>
</dbReference>
<evidence type="ECO:0000256" key="2">
    <source>
        <dbReference type="ARBA" id="ARBA00010992"/>
    </source>
</evidence>
<dbReference type="FunFam" id="1.20.1250.20:FF:000134">
    <property type="entry name" value="MFS sugar transporter protein"/>
    <property type="match status" value="1"/>
</dbReference>
<dbReference type="SUPFAM" id="SSF103473">
    <property type="entry name" value="MFS general substrate transporter"/>
    <property type="match status" value="1"/>
</dbReference>
<feature type="transmembrane region" description="Helical" evidence="8">
    <location>
        <begin position="313"/>
        <end position="338"/>
    </location>
</feature>
<evidence type="ECO:0000256" key="1">
    <source>
        <dbReference type="ARBA" id="ARBA00004141"/>
    </source>
</evidence>
<keyword evidence="4 8" id="KW-0812">Transmembrane</keyword>
<dbReference type="AlphaFoldDB" id="A0A1B2J9B3"/>
<reference evidence="10 11" key="1">
    <citation type="submission" date="2016-02" db="EMBL/GenBank/DDBJ databases">
        <title>Comparative genomic and transcriptomic foundation for Pichia pastoris.</title>
        <authorList>
            <person name="Love K.R."/>
            <person name="Shah K.A."/>
            <person name="Whittaker C.A."/>
            <person name="Wu J."/>
            <person name="Bartlett M.C."/>
            <person name="Ma D."/>
            <person name="Leeson R.L."/>
            <person name="Priest M."/>
            <person name="Young S.K."/>
            <person name="Love J.C."/>
        </authorList>
    </citation>
    <scope>NUCLEOTIDE SEQUENCE [LARGE SCALE GENOMIC DNA]</scope>
    <source>
        <strain evidence="10 11">ATCC 28485</strain>
    </source>
</reference>
<evidence type="ECO:0000256" key="6">
    <source>
        <dbReference type="ARBA" id="ARBA00023136"/>
    </source>
</evidence>
<sequence>MSEPISDYEAYRNEYRDDTIWQELHSMVSNDTESLGDDRRSTNVPGDHHKSADIMAFLVGLTAAVGGFLYGYDTGVINSLLEMNYFKSKFASNDARFTAVETSIMTASLSLGAFCGALSAPLTSDSWGRRWSIIIATLIFFNIGTIIQTVAYNIAMIAMGRYISGLAVGIISAVVPLYQAEASPKNIRGSIISLYQWSITWGLLCSSAVAQGTHDLDDSRSFRIPIALQFFWSALLTIGMYVLPESPRYYVSKDQLDKAIASLSRLRRLPWDSEELIEELIEIKASRDYEKSFGKARLIDCFRSSPSRHKQGFRIMTATILQALQQCSGINFIFYYGVNFFMNTGVDTSYLMSFITYAVNVVATIPGIMLVEVIGRRKLLLSGAAGMSFSNLIIGIVGTVADSVIVNKVMIAFVCSFIAFFASTWGPCVWVVSGECFPLSVRQKSMALSSATNWFVNFVFAYCTPYLVDTGNHTAALGTNIFFIWGGCNFVGLIFTYFCVYETKGLLLEEIDLMYKHSKFAWKSPEFKSILEKRVVERNNLRDNEIGEAVDPDEDEGEDTPKKPKSSNLSSSYGTSSSIDRTDFDQEVETVPLPAFASSALYGENSENFMPSTNTASHVPFEINPSSSFPEEDEGPQEEADEDHINNNNPMHESYNYSNSDELKDIINNLQITPTEPSLRQRYQGFQDDDEDSSESSQNSYTMQA</sequence>
<dbReference type="InterPro" id="IPR003663">
    <property type="entry name" value="Sugar/inositol_transpt"/>
</dbReference>
<feature type="transmembrane region" description="Helical" evidence="8">
    <location>
        <begin position="445"/>
        <end position="468"/>
    </location>
</feature>
<dbReference type="Pfam" id="PF00083">
    <property type="entry name" value="Sugar_tr"/>
    <property type="match status" value="1"/>
</dbReference>
<dbReference type="NCBIfam" id="TIGR00879">
    <property type="entry name" value="SP"/>
    <property type="match status" value="1"/>
</dbReference>
<protein>
    <submittedName>
        <fullName evidence="10">BA75_01235T0</fullName>
    </submittedName>
</protein>
<dbReference type="Proteomes" id="UP000094565">
    <property type="component" value="Chromosome 1"/>
</dbReference>
<feature type="transmembrane region" description="Helical" evidence="8">
    <location>
        <begin position="409"/>
        <end position="433"/>
    </location>
</feature>
<feature type="transmembrane region" description="Helical" evidence="8">
    <location>
        <begin position="378"/>
        <end position="397"/>
    </location>
</feature>
<feature type="transmembrane region" description="Helical" evidence="8">
    <location>
        <begin position="161"/>
        <end position="180"/>
    </location>
</feature>
<feature type="transmembrane region" description="Helical" evidence="8">
    <location>
        <begin position="222"/>
        <end position="243"/>
    </location>
</feature>
<evidence type="ECO:0000256" key="3">
    <source>
        <dbReference type="ARBA" id="ARBA00022448"/>
    </source>
</evidence>
<evidence type="ECO:0000259" key="9">
    <source>
        <dbReference type="PROSITE" id="PS50850"/>
    </source>
</evidence>